<evidence type="ECO:0000313" key="1">
    <source>
        <dbReference type="EMBL" id="OHA60917.1"/>
    </source>
</evidence>
<dbReference type="SUPFAM" id="SSF56784">
    <property type="entry name" value="HAD-like"/>
    <property type="match status" value="1"/>
</dbReference>
<sequence>MGKPVLAVDIGGVIKDSGYLTGVVPKSMESLKNLKAAGIFENIYLISQCWTPLRKLAFWWLTRHNFWDITGISLEDVRFCNWGSTKAWHAEDLGITHFVDDRPDLLVMMPSSVSHCFLFGGSYRSNGLPKRLTHVSDWDELYQELMKAPP</sequence>
<comment type="caution">
    <text evidence="1">The sequence shown here is derived from an EMBL/GenBank/DDBJ whole genome shotgun (WGS) entry which is preliminary data.</text>
</comment>
<protein>
    <recommendedName>
        <fullName evidence="3">FCP1 homology domain-containing protein</fullName>
    </recommendedName>
</protein>
<dbReference type="InterPro" id="IPR023214">
    <property type="entry name" value="HAD_sf"/>
</dbReference>
<dbReference type="InterPro" id="IPR036412">
    <property type="entry name" value="HAD-like_sf"/>
</dbReference>
<name>A0A1G2QKF6_9BACT</name>
<dbReference type="AlphaFoldDB" id="A0A1G2QKF6"/>
<dbReference type="Proteomes" id="UP000177090">
    <property type="component" value="Unassembled WGS sequence"/>
</dbReference>
<dbReference type="STRING" id="1802440.A2569_00095"/>
<proteinExistence type="predicted"/>
<evidence type="ECO:0000313" key="2">
    <source>
        <dbReference type="Proteomes" id="UP000177090"/>
    </source>
</evidence>
<gene>
    <name evidence="1" type="ORF">A2569_00095</name>
</gene>
<evidence type="ECO:0008006" key="3">
    <source>
        <dbReference type="Google" id="ProtNLM"/>
    </source>
</evidence>
<dbReference type="EMBL" id="MHTL01000006">
    <property type="protein sequence ID" value="OHA60917.1"/>
    <property type="molecule type" value="Genomic_DNA"/>
</dbReference>
<accession>A0A1G2QKF6</accession>
<reference evidence="1 2" key="1">
    <citation type="journal article" date="2016" name="Nat. Commun.">
        <title>Thousands of microbial genomes shed light on interconnected biogeochemical processes in an aquifer system.</title>
        <authorList>
            <person name="Anantharaman K."/>
            <person name="Brown C.T."/>
            <person name="Hug L.A."/>
            <person name="Sharon I."/>
            <person name="Castelle C.J."/>
            <person name="Probst A.J."/>
            <person name="Thomas B.C."/>
            <person name="Singh A."/>
            <person name="Wilkins M.J."/>
            <person name="Karaoz U."/>
            <person name="Brodie E.L."/>
            <person name="Williams K.H."/>
            <person name="Hubbard S.S."/>
            <person name="Banfield J.F."/>
        </authorList>
    </citation>
    <scope>NUCLEOTIDE SEQUENCE [LARGE SCALE GENOMIC DNA]</scope>
</reference>
<dbReference type="Gene3D" id="3.40.50.1000">
    <property type="entry name" value="HAD superfamily/HAD-like"/>
    <property type="match status" value="1"/>
</dbReference>
<organism evidence="1 2">
    <name type="scientific">Candidatus Vogelbacteria bacterium RIFOXYD1_FULL_51_18</name>
    <dbReference type="NCBI Taxonomy" id="1802440"/>
    <lineage>
        <taxon>Bacteria</taxon>
        <taxon>Candidatus Vogeliibacteriota</taxon>
    </lineage>
</organism>